<dbReference type="OrthoDB" id="203630at2157"/>
<gene>
    <name evidence="2" type="ORF">SAMN04489842_3175</name>
</gene>
<evidence type="ECO:0000313" key="2">
    <source>
        <dbReference type="EMBL" id="SDR30772.1"/>
    </source>
</evidence>
<sequence>MTESDSTPSIECTLSADERTERAEHIRSALGDRYEGVTERENGYTLRFDGSDETLAALATFVANERQCCSFAEYAIDVSPPYEETWLTITGPDGTKSVFEGLSDRLDETEGTD</sequence>
<proteinExistence type="predicted"/>
<dbReference type="Proteomes" id="UP000198848">
    <property type="component" value="Unassembled WGS sequence"/>
</dbReference>
<keyword evidence="3" id="KW-1185">Reference proteome</keyword>
<dbReference type="EMBL" id="FNLC01000003">
    <property type="protein sequence ID" value="SDR30772.1"/>
    <property type="molecule type" value="Genomic_DNA"/>
</dbReference>
<evidence type="ECO:0000256" key="1">
    <source>
        <dbReference type="SAM" id="MobiDB-lite"/>
    </source>
</evidence>
<evidence type="ECO:0000313" key="3">
    <source>
        <dbReference type="Proteomes" id="UP000198848"/>
    </source>
</evidence>
<dbReference type="RefSeq" id="WP_090383806.1">
    <property type="nucleotide sequence ID" value="NZ_FNLC01000003.1"/>
</dbReference>
<organism evidence="2 3">
    <name type="scientific">Natronobacterium texcoconense</name>
    <dbReference type="NCBI Taxonomy" id="1095778"/>
    <lineage>
        <taxon>Archaea</taxon>
        <taxon>Methanobacteriati</taxon>
        <taxon>Methanobacteriota</taxon>
        <taxon>Stenosarchaea group</taxon>
        <taxon>Halobacteria</taxon>
        <taxon>Halobacteriales</taxon>
        <taxon>Natrialbaceae</taxon>
        <taxon>Natronobacterium</taxon>
    </lineage>
</organism>
<accession>A0A1H1HZD8</accession>
<reference evidence="3" key="1">
    <citation type="submission" date="2016-10" db="EMBL/GenBank/DDBJ databases">
        <authorList>
            <person name="Varghese N."/>
            <person name="Submissions S."/>
        </authorList>
    </citation>
    <scope>NUCLEOTIDE SEQUENCE [LARGE SCALE GENOMIC DNA]</scope>
    <source>
        <strain evidence="3">DSM 24767</strain>
    </source>
</reference>
<evidence type="ECO:0008006" key="4">
    <source>
        <dbReference type="Google" id="ProtNLM"/>
    </source>
</evidence>
<protein>
    <recommendedName>
        <fullName evidence="4">Zn-dependent oxidoreductase</fullName>
    </recommendedName>
</protein>
<dbReference type="AlphaFoldDB" id="A0A1H1HZD8"/>
<feature type="region of interest" description="Disordered" evidence="1">
    <location>
        <begin position="1"/>
        <end position="23"/>
    </location>
</feature>
<feature type="compositionally biased region" description="Polar residues" evidence="1">
    <location>
        <begin position="1"/>
        <end position="12"/>
    </location>
</feature>
<name>A0A1H1HZD8_NATTX</name>